<evidence type="ECO:0000313" key="3">
    <source>
        <dbReference type="Proteomes" id="UP000199652"/>
    </source>
</evidence>
<dbReference type="PANTHER" id="PTHR43617">
    <property type="entry name" value="L-AMINO ACID N-ACETYLTRANSFERASE"/>
    <property type="match status" value="1"/>
</dbReference>
<dbReference type="Pfam" id="PF00583">
    <property type="entry name" value="Acetyltransf_1"/>
    <property type="match status" value="1"/>
</dbReference>
<name>A0A1H3ESP8_EUBBA</name>
<sequence length="162" mass="18944">MDYMIREMRKDEIHLLDDFLYEAIFIPDWYTKEVPRDIIYSNPRMYAAIKDFGTHPDDYCYVAEVDNKVIGAVWVGIADEYGHMDDETPSFSISLYREYRNKGIGTALMRKMLQLLKEKGYKRASLGVNKENYAVRMYKNVGFEIIGDGADETEYLMVCKLT</sequence>
<proteinExistence type="predicted"/>
<dbReference type="InterPro" id="IPR016181">
    <property type="entry name" value="Acyl_CoA_acyltransferase"/>
</dbReference>
<dbReference type="PANTHER" id="PTHR43617:SF34">
    <property type="entry name" value="PUTATIVE-RELATED"/>
    <property type="match status" value="1"/>
</dbReference>
<keyword evidence="3" id="KW-1185">Reference proteome</keyword>
<dbReference type="GO" id="GO:0016747">
    <property type="term" value="F:acyltransferase activity, transferring groups other than amino-acyl groups"/>
    <property type="evidence" value="ECO:0007669"/>
    <property type="project" value="InterPro"/>
</dbReference>
<keyword evidence="2" id="KW-0687">Ribonucleoprotein</keyword>
<dbReference type="OrthoDB" id="9790865at2"/>
<dbReference type="InterPro" id="IPR050276">
    <property type="entry name" value="MshD_Acetyltransferase"/>
</dbReference>
<dbReference type="STRING" id="1528.SAMN04488579_1083"/>
<organism evidence="2 3">
    <name type="scientific">Eubacterium barkeri</name>
    <name type="common">Clostridium barkeri</name>
    <dbReference type="NCBI Taxonomy" id="1528"/>
    <lineage>
        <taxon>Bacteria</taxon>
        <taxon>Bacillati</taxon>
        <taxon>Bacillota</taxon>
        <taxon>Clostridia</taxon>
        <taxon>Eubacteriales</taxon>
        <taxon>Eubacteriaceae</taxon>
        <taxon>Eubacterium</taxon>
    </lineage>
</organism>
<keyword evidence="2" id="KW-0689">Ribosomal protein</keyword>
<reference evidence="3" key="1">
    <citation type="submission" date="2016-10" db="EMBL/GenBank/DDBJ databases">
        <authorList>
            <person name="Varghese N."/>
            <person name="Submissions S."/>
        </authorList>
    </citation>
    <scope>NUCLEOTIDE SEQUENCE [LARGE SCALE GENOMIC DNA]</scope>
    <source>
        <strain evidence="3">VPI 5359</strain>
    </source>
</reference>
<evidence type="ECO:0000259" key="1">
    <source>
        <dbReference type="PROSITE" id="PS51186"/>
    </source>
</evidence>
<dbReference type="SUPFAM" id="SSF55729">
    <property type="entry name" value="Acyl-CoA N-acyltransferases (Nat)"/>
    <property type="match status" value="1"/>
</dbReference>
<protein>
    <submittedName>
        <fullName evidence="2">Ribosomal protein S18 acetylase RimI</fullName>
    </submittedName>
</protein>
<dbReference type="Proteomes" id="UP000199652">
    <property type="component" value="Unassembled WGS sequence"/>
</dbReference>
<dbReference type="EMBL" id="FNOU01000008">
    <property type="protein sequence ID" value="SDX80949.1"/>
    <property type="molecule type" value="Genomic_DNA"/>
</dbReference>
<dbReference type="AlphaFoldDB" id="A0A1H3ESP8"/>
<feature type="domain" description="N-acetyltransferase" evidence="1">
    <location>
        <begin position="3"/>
        <end position="162"/>
    </location>
</feature>
<gene>
    <name evidence="2" type="ORF">SAMN04488579_1083</name>
</gene>
<dbReference type="InterPro" id="IPR000182">
    <property type="entry name" value="GNAT_dom"/>
</dbReference>
<dbReference type="Gene3D" id="3.40.630.30">
    <property type="match status" value="1"/>
</dbReference>
<dbReference type="GO" id="GO:0005840">
    <property type="term" value="C:ribosome"/>
    <property type="evidence" value="ECO:0007669"/>
    <property type="project" value="UniProtKB-KW"/>
</dbReference>
<evidence type="ECO:0000313" key="2">
    <source>
        <dbReference type="EMBL" id="SDX80949.1"/>
    </source>
</evidence>
<dbReference type="RefSeq" id="WP_090244545.1">
    <property type="nucleotide sequence ID" value="NZ_FNOU01000008.1"/>
</dbReference>
<dbReference type="PROSITE" id="PS51186">
    <property type="entry name" value="GNAT"/>
    <property type="match status" value="1"/>
</dbReference>
<accession>A0A1H3ESP8</accession>
<dbReference type="CDD" id="cd04301">
    <property type="entry name" value="NAT_SF"/>
    <property type="match status" value="1"/>
</dbReference>